<dbReference type="EMBL" id="VUNL01000001">
    <property type="protein sequence ID" value="MSV23769.1"/>
    <property type="molecule type" value="Genomic_DNA"/>
</dbReference>
<evidence type="ECO:0008006" key="4">
    <source>
        <dbReference type="Google" id="ProtNLM"/>
    </source>
</evidence>
<organism evidence="2 3">
    <name type="scientific">Selenomonas montiformis</name>
    <dbReference type="NCBI Taxonomy" id="2652285"/>
    <lineage>
        <taxon>Bacteria</taxon>
        <taxon>Bacillati</taxon>
        <taxon>Bacillota</taxon>
        <taxon>Negativicutes</taxon>
        <taxon>Selenomonadales</taxon>
        <taxon>Selenomonadaceae</taxon>
        <taxon>Selenomonas</taxon>
    </lineage>
</organism>
<dbReference type="RefSeq" id="WP_154619513.1">
    <property type="nucleotide sequence ID" value="NZ_CBCTNG010000016.1"/>
</dbReference>
<reference evidence="2 3" key="1">
    <citation type="submission" date="2019-08" db="EMBL/GenBank/DDBJ databases">
        <title>In-depth cultivation of the pig gut microbiome towards novel bacterial diversity and tailored functional studies.</title>
        <authorList>
            <person name="Wylensek D."/>
            <person name="Hitch T.C.A."/>
            <person name="Clavel T."/>
        </authorList>
    </citation>
    <scope>NUCLEOTIDE SEQUENCE [LARGE SCALE GENOMIC DNA]</scope>
    <source>
        <strain evidence="3">WCA-380-WT-3B3</strain>
    </source>
</reference>
<keyword evidence="3" id="KW-1185">Reference proteome</keyword>
<feature type="transmembrane region" description="Helical" evidence="1">
    <location>
        <begin position="21"/>
        <end position="43"/>
    </location>
</feature>
<protein>
    <recommendedName>
        <fullName evidence="4">RelA/SpoT domain-containing protein</fullName>
    </recommendedName>
</protein>
<keyword evidence="1" id="KW-0472">Membrane</keyword>
<comment type="caution">
    <text evidence="2">The sequence shown here is derived from an EMBL/GenBank/DDBJ whole genome shotgun (WGS) entry which is preliminary data.</text>
</comment>
<keyword evidence="1" id="KW-1133">Transmembrane helix</keyword>
<sequence>MTKRETKKFHKYQPQRFRCRVIRAGWAVRSLTAAVMMLMAVLAPVHLVRSYAAPLPDEMAMAPVLVAADYSERRTLFGGGLSRDRQARMLAMQLLMRAGDAERDVTEDMKALEQGSTHLQGLEYRMKSVDSLTRKILSDAEEDQVSLPEAAAGIGDALRYTLVIEDAAYSRVVPQSVRLLTDKGYVVEKFRNAWGGKFYQGVNVHLKSPSGMKVELQFHTPQSFAVKQASHEVYEIRRNPDSTPEEVEEATRRSIEYNACVTAPAGAGALHIPLSA</sequence>
<name>A0A6I2UU36_9FIRM</name>
<evidence type="ECO:0000256" key="1">
    <source>
        <dbReference type="SAM" id="Phobius"/>
    </source>
</evidence>
<evidence type="ECO:0000313" key="2">
    <source>
        <dbReference type="EMBL" id="MSV23769.1"/>
    </source>
</evidence>
<dbReference type="AlphaFoldDB" id="A0A6I2UU36"/>
<gene>
    <name evidence="2" type="ORF">FYJ78_00910</name>
</gene>
<accession>A0A6I2UU36</accession>
<proteinExistence type="predicted"/>
<evidence type="ECO:0000313" key="3">
    <source>
        <dbReference type="Proteomes" id="UP000430222"/>
    </source>
</evidence>
<dbReference type="Proteomes" id="UP000430222">
    <property type="component" value="Unassembled WGS sequence"/>
</dbReference>
<keyword evidence="1" id="KW-0812">Transmembrane</keyword>